<dbReference type="Proteomes" id="UP000644192">
    <property type="component" value="Unassembled WGS sequence"/>
</dbReference>
<organism evidence="1 2">
    <name type="scientific">Pseudomonas aeruginosa</name>
    <dbReference type="NCBI Taxonomy" id="287"/>
    <lineage>
        <taxon>Bacteria</taxon>
        <taxon>Pseudomonadati</taxon>
        <taxon>Pseudomonadota</taxon>
        <taxon>Gammaproteobacteria</taxon>
        <taxon>Pseudomonadales</taxon>
        <taxon>Pseudomonadaceae</taxon>
        <taxon>Pseudomonas</taxon>
    </lineage>
</organism>
<accession>A0A6B1YFH1</accession>
<name>A0A6B1YFH1_PSEAI</name>
<comment type="caution">
    <text evidence="1">The sequence shown here is derived from an EMBL/GenBank/DDBJ whole genome shotgun (WGS) entry which is preliminary data.</text>
</comment>
<sequence length="51" mass="5946">MSKNECVQRARSLNQQAISYRLSGTKRQLQWAADACKRRDEYMQQARAAEV</sequence>
<dbReference type="AlphaFoldDB" id="A0A6B1YFH1"/>
<dbReference type="RefSeq" id="WP_161417267.1">
    <property type="nucleotide sequence ID" value="NZ_JBIDIV010000019.1"/>
</dbReference>
<evidence type="ECO:0000313" key="2">
    <source>
        <dbReference type="Proteomes" id="UP000644192"/>
    </source>
</evidence>
<evidence type="ECO:0000313" key="1">
    <source>
        <dbReference type="EMBL" id="MZZ16635.1"/>
    </source>
</evidence>
<reference evidence="1" key="1">
    <citation type="submission" date="2020-01" db="EMBL/GenBank/DDBJ databases">
        <title>Bacteria Cultured from War Wounds Associated with the Conflict in Eastern Ukraine.</title>
        <authorList>
            <person name="Snesrud E."/>
            <person name="Galac M.R."/>
            <person name="Mc Gann P."/>
            <person name="Valentine K."/>
            <person name="Viacheslav K."/>
        </authorList>
    </citation>
    <scope>NUCLEOTIDE SEQUENCE</scope>
    <source>
        <strain evidence="1">VNMU148</strain>
    </source>
</reference>
<dbReference type="EMBL" id="WXZT01000029">
    <property type="protein sequence ID" value="MZZ16635.1"/>
    <property type="molecule type" value="Genomic_DNA"/>
</dbReference>
<gene>
    <name evidence="1" type="ORF">GUL26_30670</name>
</gene>
<protein>
    <submittedName>
        <fullName evidence="1">Uncharacterized protein</fullName>
    </submittedName>
</protein>
<proteinExistence type="predicted"/>